<reference evidence="9" key="1">
    <citation type="submission" date="2021-02" db="EMBL/GenBank/DDBJ databases">
        <title>FDA dAtabase for Regulatory Grade micrObial Sequences (FDA-ARGOS): Supporting development and validation of Infectious Disease Dx tests.</title>
        <authorList>
            <person name="Sproer C."/>
            <person name="Gronow S."/>
            <person name="Severitt S."/>
            <person name="Schroder I."/>
            <person name="Tallon L."/>
            <person name="Sadzewicz L."/>
            <person name="Zhao X."/>
            <person name="Boylan J."/>
            <person name="Ott S."/>
            <person name="Bowen H."/>
            <person name="Vavikolanu K."/>
            <person name="Mehta A."/>
            <person name="Aluvathingal J."/>
            <person name="Nadendla S."/>
            <person name="Lowell S."/>
            <person name="Myers T."/>
            <person name="Yan Y."/>
            <person name="Sichtig H."/>
        </authorList>
    </citation>
    <scope>NUCLEOTIDE SEQUENCE</scope>
    <source>
        <strain evidence="9">FDAARGOS_1191</strain>
    </source>
</reference>
<dbReference type="GO" id="GO:0004359">
    <property type="term" value="F:glutaminase activity"/>
    <property type="evidence" value="ECO:0007669"/>
    <property type="project" value="UniProtKB-UniRule"/>
</dbReference>
<comment type="catalytic activity">
    <reaction evidence="5 7">
        <text>L-glutamine + H2O = L-glutamate + NH4(+)</text>
        <dbReference type="Rhea" id="RHEA:15889"/>
        <dbReference type="ChEBI" id="CHEBI:15377"/>
        <dbReference type="ChEBI" id="CHEBI:28938"/>
        <dbReference type="ChEBI" id="CHEBI:29985"/>
        <dbReference type="ChEBI" id="CHEBI:58359"/>
        <dbReference type="EC" id="3.5.1.2"/>
    </reaction>
</comment>
<keyword evidence="4 7" id="KW-0378">Hydrolase</keyword>
<protein>
    <recommendedName>
        <fullName evidence="6 7">Glutaminase</fullName>
        <ecNumber evidence="3 7">3.5.1.2</ecNumber>
    </recommendedName>
</protein>
<dbReference type="PANTHER" id="PTHR12544:SF29">
    <property type="entry name" value="GLUTAMINASE"/>
    <property type="match status" value="1"/>
</dbReference>
<dbReference type="RefSeq" id="WP_005389315.1">
    <property type="nucleotide sequence ID" value="NZ_CP068162.1"/>
</dbReference>
<dbReference type="FunFam" id="3.40.710.10:FF:000005">
    <property type="entry name" value="Glutaminase"/>
    <property type="match status" value="1"/>
</dbReference>
<evidence type="ECO:0000313" key="10">
    <source>
        <dbReference type="Proteomes" id="UP000617681"/>
    </source>
</evidence>
<feature type="domain" description="STAS" evidence="8">
    <location>
        <begin position="314"/>
        <end position="413"/>
    </location>
</feature>
<dbReference type="EC" id="3.5.1.2" evidence="3 7"/>
<dbReference type="InterPro" id="IPR036513">
    <property type="entry name" value="STAS_dom_sf"/>
</dbReference>
<dbReference type="InterPro" id="IPR002645">
    <property type="entry name" value="STAS_dom"/>
</dbReference>
<dbReference type="InterPro" id="IPR015868">
    <property type="entry name" value="Glutaminase"/>
</dbReference>
<feature type="binding site" evidence="7">
    <location>
        <position position="165"/>
    </location>
    <ligand>
        <name>substrate</name>
    </ligand>
</feature>
<feature type="binding site" evidence="7">
    <location>
        <position position="112"/>
    </location>
    <ligand>
        <name>substrate</name>
    </ligand>
</feature>
<feature type="binding site" evidence="7">
    <location>
        <position position="241"/>
    </location>
    <ligand>
        <name>substrate</name>
    </ligand>
</feature>
<evidence type="ECO:0000256" key="1">
    <source>
        <dbReference type="ARBA" id="ARBA00011076"/>
    </source>
</evidence>
<feature type="binding site" evidence="7">
    <location>
        <position position="63"/>
    </location>
    <ligand>
        <name>substrate</name>
    </ligand>
</feature>
<dbReference type="GO" id="GO:0006543">
    <property type="term" value="P:L-glutamine catabolic process"/>
    <property type="evidence" value="ECO:0007669"/>
    <property type="project" value="TreeGrafter"/>
</dbReference>
<dbReference type="HAMAP" id="MF_00313">
    <property type="entry name" value="Glutaminase"/>
    <property type="match status" value="1"/>
</dbReference>
<dbReference type="SUPFAM" id="SSF52091">
    <property type="entry name" value="SpoIIaa-like"/>
    <property type="match status" value="1"/>
</dbReference>
<dbReference type="GO" id="GO:0006537">
    <property type="term" value="P:glutamate biosynthetic process"/>
    <property type="evidence" value="ECO:0007669"/>
    <property type="project" value="TreeGrafter"/>
</dbReference>
<dbReference type="NCBIfam" id="TIGR03814">
    <property type="entry name" value="Gln_ase"/>
    <property type="match status" value="1"/>
</dbReference>
<evidence type="ECO:0000256" key="6">
    <source>
        <dbReference type="ARBA" id="ARBA00070405"/>
    </source>
</evidence>
<dbReference type="PROSITE" id="PS50801">
    <property type="entry name" value="STAS"/>
    <property type="match status" value="1"/>
</dbReference>
<feature type="binding site" evidence="7">
    <location>
        <position position="259"/>
    </location>
    <ligand>
        <name>substrate</name>
    </ligand>
</feature>
<dbReference type="PANTHER" id="PTHR12544">
    <property type="entry name" value="GLUTAMINASE"/>
    <property type="match status" value="1"/>
</dbReference>
<comment type="similarity">
    <text evidence="1 7">Belongs to the glutaminase family.</text>
</comment>
<evidence type="ECO:0000256" key="2">
    <source>
        <dbReference type="ARBA" id="ARBA00011881"/>
    </source>
</evidence>
<organism evidence="9 10">
    <name type="scientific">Corynebacterium glucuronolyticum</name>
    <dbReference type="NCBI Taxonomy" id="39791"/>
    <lineage>
        <taxon>Bacteria</taxon>
        <taxon>Bacillati</taxon>
        <taxon>Actinomycetota</taxon>
        <taxon>Actinomycetes</taxon>
        <taxon>Mycobacteriales</taxon>
        <taxon>Corynebacteriaceae</taxon>
        <taxon>Corynebacterium</taxon>
    </lineage>
</organism>
<gene>
    <name evidence="7" type="primary">glsA</name>
    <name evidence="9" type="ORF">I6J21_08925</name>
</gene>
<dbReference type="Gene3D" id="3.30.750.24">
    <property type="entry name" value="STAS domain"/>
    <property type="match status" value="1"/>
</dbReference>
<dbReference type="NCBIfam" id="NF002134">
    <property type="entry name" value="PRK00971.1-4"/>
    <property type="match status" value="1"/>
</dbReference>
<keyword evidence="7" id="KW-0007">Acetylation</keyword>
<name>A0AAX1L684_9CORY</name>
<feature type="binding site" evidence="7">
    <location>
        <position position="158"/>
    </location>
    <ligand>
        <name>substrate</name>
    </ligand>
</feature>
<sequence length="413" mass="44293">MKSPIPRYLNLILDAVRETDGGEVADYIPALAKVDPARLGVAICTTTGRCYQVGDNAPFSLQSISKPFTYALALEESGFEAVSEIVGVEPSGDAFNELSLEADGRPMNPMINAGAIAVNQLINGSGSSVSDRIDKILGFFSALAGRPLTINKEIATSELDTADRNFALAHMLHSFGIVDDDPHDAVVTYVHQCAIEVTVSDLAVMAATLASGGIQPVTGARVIGPEAARIAQSVMTSAGMYDYAGRWMTKVGIPAKSGVSGGLMGTLPGRMGIATFSPKLDSTGTSVRGREAFAYMSRHMDLHLLQGNNYRVPGVRSIHEESDKTVITLQGYVNFTVAEEISSTLLREAPASSRVILDVSRVTGFNAIGRKIVKEQLRRIREEGAQVVLYDPENRITDMDYSDGTRMDEVDTL</sequence>
<dbReference type="AlphaFoldDB" id="A0AAX1L684"/>
<dbReference type="InterPro" id="IPR012338">
    <property type="entry name" value="Beta-lactam/transpept-like"/>
</dbReference>
<evidence type="ECO:0000256" key="3">
    <source>
        <dbReference type="ARBA" id="ARBA00012918"/>
    </source>
</evidence>
<evidence type="ECO:0000256" key="7">
    <source>
        <dbReference type="HAMAP-Rule" id="MF_00313"/>
    </source>
</evidence>
<dbReference type="SUPFAM" id="SSF56601">
    <property type="entry name" value="beta-lactamase/transpeptidase-like"/>
    <property type="match status" value="1"/>
</dbReference>
<accession>A0AAX1L684</accession>
<dbReference type="EMBL" id="CP069534">
    <property type="protein sequence ID" value="QRP69915.1"/>
    <property type="molecule type" value="Genomic_DNA"/>
</dbReference>
<comment type="subunit">
    <text evidence="2 7">Homotetramer.</text>
</comment>
<dbReference type="Gene3D" id="3.40.710.10">
    <property type="entry name" value="DD-peptidase/beta-lactamase superfamily"/>
    <property type="match status" value="1"/>
</dbReference>
<dbReference type="Proteomes" id="UP000617681">
    <property type="component" value="Chromosome"/>
</dbReference>
<evidence type="ECO:0000256" key="4">
    <source>
        <dbReference type="ARBA" id="ARBA00022801"/>
    </source>
</evidence>
<dbReference type="Pfam" id="PF04960">
    <property type="entry name" value="Glutaminase"/>
    <property type="match status" value="1"/>
</dbReference>
<evidence type="ECO:0000259" key="8">
    <source>
        <dbReference type="PROSITE" id="PS50801"/>
    </source>
</evidence>
<evidence type="ECO:0000313" key="9">
    <source>
        <dbReference type="EMBL" id="QRP69915.1"/>
    </source>
</evidence>
<evidence type="ECO:0000256" key="5">
    <source>
        <dbReference type="ARBA" id="ARBA00049534"/>
    </source>
</evidence>
<dbReference type="Pfam" id="PF01740">
    <property type="entry name" value="STAS"/>
    <property type="match status" value="1"/>
</dbReference>
<feature type="binding site" evidence="7">
    <location>
        <position position="189"/>
    </location>
    <ligand>
        <name>substrate</name>
    </ligand>
</feature>
<proteinExistence type="inferred from homology"/>